<dbReference type="STRING" id="408657.SAMN04487995_3306"/>
<accession>A0A1H6WG88</accession>
<keyword evidence="3" id="KW-1185">Reference proteome</keyword>
<keyword evidence="1" id="KW-1133">Transmembrane helix</keyword>
<dbReference type="EMBL" id="FNXY01000005">
    <property type="protein sequence ID" value="SEJ11810.1"/>
    <property type="molecule type" value="Genomic_DNA"/>
</dbReference>
<organism evidence="2 3">
    <name type="scientific">Dyadobacter koreensis</name>
    <dbReference type="NCBI Taxonomy" id="408657"/>
    <lineage>
        <taxon>Bacteria</taxon>
        <taxon>Pseudomonadati</taxon>
        <taxon>Bacteroidota</taxon>
        <taxon>Cytophagia</taxon>
        <taxon>Cytophagales</taxon>
        <taxon>Spirosomataceae</taxon>
        <taxon>Dyadobacter</taxon>
    </lineage>
</organism>
<reference evidence="2 3" key="1">
    <citation type="submission" date="2016-10" db="EMBL/GenBank/DDBJ databases">
        <authorList>
            <person name="de Groot N.N."/>
        </authorList>
    </citation>
    <scope>NUCLEOTIDE SEQUENCE [LARGE SCALE GENOMIC DNA]</scope>
    <source>
        <strain evidence="2 3">DSM 19938</strain>
    </source>
</reference>
<gene>
    <name evidence="2" type="ORF">SAMN04487995_3306</name>
</gene>
<feature type="transmembrane region" description="Helical" evidence="1">
    <location>
        <begin position="21"/>
        <end position="38"/>
    </location>
</feature>
<proteinExistence type="predicted"/>
<keyword evidence="1" id="KW-0812">Transmembrane</keyword>
<evidence type="ECO:0000313" key="2">
    <source>
        <dbReference type="EMBL" id="SEJ11810.1"/>
    </source>
</evidence>
<evidence type="ECO:0000313" key="3">
    <source>
        <dbReference type="Proteomes" id="UP000199532"/>
    </source>
</evidence>
<name>A0A1H6WG88_9BACT</name>
<sequence length="39" mass="4804">MSMFDDIFKKLDRQKYPFIDGLYYLFIIIFIGILFLFFA</sequence>
<dbReference type="AlphaFoldDB" id="A0A1H6WG88"/>
<evidence type="ECO:0000256" key="1">
    <source>
        <dbReference type="SAM" id="Phobius"/>
    </source>
</evidence>
<keyword evidence="1" id="KW-0472">Membrane</keyword>
<protein>
    <submittedName>
        <fullName evidence="2">Uncharacterized protein</fullName>
    </submittedName>
</protein>
<dbReference type="Proteomes" id="UP000199532">
    <property type="component" value="Unassembled WGS sequence"/>
</dbReference>